<dbReference type="EMBL" id="FOIR01000003">
    <property type="protein sequence ID" value="SEW36358.1"/>
    <property type="molecule type" value="Genomic_DNA"/>
</dbReference>
<dbReference type="STRING" id="1267423.SAMN05216290_3170"/>
<reference evidence="2" key="1">
    <citation type="submission" date="2016-10" db="EMBL/GenBank/DDBJ databases">
        <authorList>
            <person name="Varghese N."/>
            <person name="Submissions S."/>
        </authorList>
    </citation>
    <scope>NUCLEOTIDE SEQUENCE [LARGE SCALE GENOMIC DNA]</scope>
    <source>
        <strain evidence="2">CGMCC 1.12402</strain>
    </source>
</reference>
<organism evidence="1 2">
    <name type="scientific">Roseivirga pacifica</name>
    <dbReference type="NCBI Taxonomy" id="1267423"/>
    <lineage>
        <taxon>Bacteria</taxon>
        <taxon>Pseudomonadati</taxon>
        <taxon>Bacteroidota</taxon>
        <taxon>Cytophagia</taxon>
        <taxon>Cytophagales</taxon>
        <taxon>Roseivirgaceae</taxon>
        <taxon>Roseivirga</taxon>
    </lineage>
</organism>
<proteinExistence type="predicted"/>
<protein>
    <recommendedName>
        <fullName evidence="3">DUF2490 domain-containing protein</fullName>
    </recommendedName>
</protein>
<dbReference type="Pfam" id="PF10677">
    <property type="entry name" value="DUF2490"/>
    <property type="match status" value="1"/>
</dbReference>
<evidence type="ECO:0000313" key="1">
    <source>
        <dbReference type="EMBL" id="SEW36358.1"/>
    </source>
</evidence>
<sequence length="264" mass="31308">METTTFSTHSRLLKKLFFASLIIFGLAYTNNDLKAQNNTATQYNGWYMYFGNHRISDDLGIHTEYQWRRSDWIKDWQQSLLRFGLDWYAADNMMVTAGYGWIKSFPYGEQPIPESANEHRIWQQLILNQKTGRLNFQHRFRTEQRFIENINAVPFSANDDEYIYRNRARYRFFLAVPLTSSEMEDNTLFAAFYEEVFLGFGKGIGANTLDQNRLYLALGWRFNKDCNVQLGYLNHYVFKSDGIRSEQNHTLQMALFYNIDFRKG</sequence>
<dbReference type="AlphaFoldDB" id="A0A1I0R6Y4"/>
<dbReference type="Proteomes" id="UP000199437">
    <property type="component" value="Unassembled WGS sequence"/>
</dbReference>
<name>A0A1I0R6Y4_9BACT</name>
<evidence type="ECO:0000313" key="2">
    <source>
        <dbReference type="Proteomes" id="UP000199437"/>
    </source>
</evidence>
<dbReference type="InterPro" id="IPR019619">
    <property type="entry name" value="DUF2490"/>
</dbReference>
<evidence type="ECO:0008006" key="3">
    <source>
        <dbReference type="Google" id="ProtNLM"/>
    </source>
</evidence>
<accession>A0A1I0R6Y4</accession>
<keyword evidence="2" id="KW-1185">Reference proteome</keyword>
<gene>
    <name evidence="1" type="ORF">SAMN05216290_3170</name>
</gene>